<dbReference type="InterPro" id="IPR036691">
    <property type="entry name" value="Endo/exonu/phosph_ase_sf"/>
</dbReference>
<dbReference type="AlphaFoldDB" id="A0A6P8NT51"/>
<evidence type="ECO:0000259" key="2">
    <source>
        <dbReference type="Pfam" id="PF14529"/>
    </source>
</evidence>
<dbReference type="InterPro" id="IPR005135">
    <property type="entry name" value="Endo/exonuclease/phosphatase"/>
</dbReference>
<feature type="non-terminal residue" evidence="4">
    <location>
        <position position="464"/>
    </location>
</feature>
<reference evidence="4" key="1">
    <citation type="submission" date="2025-08" db="UniProtKB">
        <authorList>
            <consortium name="RefSeq"/>
        </authorList>
    </citation>
    <scope>IDENTIFICATION</scope>
    <source>
        <tissue evidence="4">Muscle</tissue>
    </source>
</reference>
<sequence>MRILQTNLGRSRRAQDLLHQTIREITVALAVVAEPYRVLDAPAWVGDTDGMVAVAWTSTPGAFAHGALQERGNGYAAVEWAGMMVVGVYVSPNSGRAAFEEFLDGVGDCVRRRLPRQVLVLGDFNAHSTEWGNARTNASGRMLSNWAAGLGLLLVNRGSTSTCVTCRGSSIVDITWASPEAFRRKSGWRVAEGVETLSDHLYIFMEVDAPGPGMPTTNDGRGPPRGRHARPPPRWKIKERNEDLLRAAAIATAWSWEASTSTTEADVEEEAENLRQAMTAICDASMPRATPGTVRSRAVYWWNPDIAELRTRCVRARRQYLRARRWLRRDEEEVSLRYRTYRALRRSLQREIKKAKDRAWSELVETVESDPWWRPYRTVTQKLRAKDPLTTAEMEPALLTRITGTLIPPQENREAERPRETTRPLEWRDDWEVTEEEIWEATRRMTARNVAPGPDGIPGRIWGE</sequence>
<dbReference type="PANTHER" id="PTHR33273:SF4">
    <property type="entry name" value="ENDONUCLEASE_EXONUCLEASE_PHOSPHATASE DOMAIN-CONTAINING PROTEIN"/>
    <property type="match status" value="1"/>
</dbReference>
<feature type="compositionally biased region" description="Basic residues" evidence="1">
    <location>
        <begin position="224"/>
        <end position="233"/>
    </location>
</feature>
<dbReference type="SUPFAM" id="SSF56219">
    <property type="entry name" value="DNase I-like"/>
    <property type="match status" value="1"/>
</dbReference>
<evidence type="ECO:0000313" key="3">
    <source>
        <dbReference type="Proteomes" id="UP000515164"/>
    </source>
</evidence>
<accession>A0A6P8NT51</accession>
<dbReference type="Proteomes" id="UP000515164">
    <property type="component" value="Unplaced"/>
</dbReference>
<dbReference type="PANTHER" id="PTHR33273">
    <property type="entry name" value="DOMAIN-CONTAINING PROTEIN, PUTATIVE-RELATED"/>
    <property type="match status" value="1"/>
</dbReference>
<dbReference type="GeneID" id="117215308"/>
<evidence type="ECO:0000256" key="1">
    <source>
        <dbReference type="SAM" id="MobiDB-lite"/>
    </source>
</evidence>
<dbReference type="GO" id="GO:0003824">
    <property type="term" value="F:catalytic activity"/>
    <property type="evidence" value="ECO:0007669"/>
    <property type="project" value="InterPro"/>
</dbReference>
<proteinExistence type="predicted"/>
<feature type="region of interest" description="Disordered" evidence="1">
    <location>
        <begin position="212"/>
        <end position="233"/>
    </location>
</feature>
<gene>
    <name evidence="4" type="primary">LOC117215308</name>
</gene>
<dbReference type="KEGG" id="bbif:117215308"/>
<name>A0A6P8NT51_9HYME</name>
<dbReference type="RefSeq" id="XP_033317575.1">
    <property type="nucleotide sequence ID" value="XM_033461684.1"/>
</dbReference>
<feature type="domain" description="Endonuclease/exonuclease/phosphatase" evidence="2">
    <location>
        <begin position="84"/>
        <end position="204"/>
    </location>
</feature>
<dbReference type="Gene3D" id="3.60.10.10">
    <property type="entry name" value="Endonuclease/exonuclease/phosphatase"/>
    <property type="match status" value="1"/>
</dbReference>
<protein>
    <submittedName>
        <fullName evidence="4">Uncharacterized protein LOC117215308</fullName>
    </submittedName>
</protein>
<organism evidence="3 4">
    <name type="scientific">Bombus bifarius</name>
    <dbReference type="NCBI Taxonomy" id="103933"/>
    <lineage>
        <taxon>Eukaryota</taxon>
        <taxon>Metazoa</taxon>
        <taxon>Ecdysozoa</taxon>
        <taxon>Arthropoda</taxon>
        <taxon>Hexapoda</taxon>
        <taxon>Insecta</taxon>
        <taxon>Pterygota</taxon>
        <taxon>Neoptera</taxon>
        <taxon>Endopterygota</taxon>
        <taxon>Hymenoptera</taxon>
        <taxon>Apocrita</taxon>
        <taxon>Aculeata</taxon>
        <taxon>Apoidea</taxon>
        <taxon>Anthophila</taxon>
        <taxon>Apidae</taxon>
        <taxon>Bombus</taxon>
        <taxon>Pyrobombus</taxon>
    </lineage>
</organism>
<keyword evidence="3" id="KW-1185">Reference proteome</keyword>
<dbReference type="CDD" id="cd09077">
    <property type="entry name" value="R1-I-EN"/>
    <property type="match status" value="1"/>
</dbReference>
<dbReference type="Pfam" id="PF14529">
    <property type="entry name" value="Exo_endo_phos_2"/>
    <property type="match status" value="1"/>
</dbReference>
<evidence type="ECO:0000313" key="4">
    <source>
        <dbReference type="RefSeq" id="XP_033317575.1"/>
    </source>
</evidence>